<comment type="caution">
    <text evidence="4">The sequence shown here is derived from an EMBL/GenBank/DDBJ whole genome shotgun (WGS) entry which is preliminary data.</text>
</comment>
<keyword evidence="5" id="KW-1185">Reference proteome</keyword>
<evidence type="ECO:0000313" key="5">
    <source>
        <dbReference type="Proteomes" id="UP000681075"/>
    </source>
</evidence>
<dbReference type="AlphaFoldDB" id="A0A8S8X7D8"/>
<feature type="domain" description="MaoC-like" evidence="3">
    <location>
        <begin position="539"/>
        <end position="643"/>
    </location>
</feature>
<protein>
    <submittedName>
        <fullName evidence="4">Bifunctional aldehyde dehydrogenase/enoyl-CoA hydratase</fullName>
    </submittedName>
</protein>
<dbReference type="SUPFAM" id="SSF54637">
    <property type="entry name" value="Thioesterase/thiol ester dehydrase-isomerase"/>
    <property type="match status" value="1"/>
</dbReference>
<organism evidence="4 5">
    <name type="scientific">Roseiterribacter gracilis</name>
    <dbReference type="NCBI Taxonomy" id="2812848"/>
    <lineage>
        <taxon>Bacteria</taxon>
        <taxon>Pseudomonadati</taxon>
        <taxon>Pseudomonadota</taxon>
        <taxon>Alphaproteobacteria</taxon>
        <taxon>Rhodospirillales</taxon>
        <taxon>Roseiterribacteraceae</taxon>
        <taxon>Roseiterribacter</taxon>
    </lineage>
</organism>
<dbReference type="CDD" id="cd07128">
    <property type="entry name" value="ALDH_MaoC-N"/>
    <property type="match status" value="1"/>
</dbReference>
<evidence type="ECO:0000259" key="2">
    <source>
        <dbReference type="Pfam" id="PF00171"/>
    </source>
</evidence>
<reference evidence="4" key="1">
    <citation type="submission" date="2021-02" db="EMBL/GenBank/DDBJ databases">
        <title>Genome sequence of Rhodospirillales sp. strain TMPK1 isolated from soil.</title>
        <authorList>
            <person name="Nakai R."/>
            <person name="Kusada H."/>
            <person name="Tamaki H."/>
        </authorList>
    </citation>
    <scope>NUCLEOTIDE SEQUENCE</scope>
    <source>
        <strain evidence="4">TMPK1</strain>
    </source>
</reference>
<dbReference type="InterPro" id="IPR019587">
    <property type="entry name" value="Polyketide_cyclase/dehydratase"/>
</dbReference>
<evidence type="ECO:0000313" key="4">
    <source>
        <dbReference type="EMBL" id="GIL38284.1"/>
    </source>
</evidence>
<dbReference type="InterPro" id="IPR002539">
    <property type="entry name" value="MaoC-like_dom"/>
</dbReference>
<dbReference type="GO" id="GO:0016620">
    <property type="term" value="F:oxidoreductase activity, acting on the aldehyde or oxo group of donors, NAD or NADP as acceptor"/>
    <property type="evidence" value="ECO:0007669"/>
    <property type="project" value="InterPro"/>
</dbReference>
<dbReference type="PANTHER" id="PTHR43111">
    <property type="entry name" value="ALDEHYDE DEHYDROGENASE B-RELATED"/>
    <property type="match status" value="1"/>
</dbReference>
<dbReference type="Pfam" id="PF00171">
    <property type="entry name" value="Aldedh"/>
    <property type="match status" value="1"/>
</dbReference>
<dbReference type="Gene3D" id="3.40.605.10">
    <property type="entry name" value="Aldehyde Dehydrogenase, Chain A, domain 1"/>
    <property type="match status" value="1"/>
</dbReference>
<dbReference type="InterPro" id="IPR016162">
    <property type="entry name" value="Ald_DH_N"/>
</dbReference>
<accession>A0A8S8X7D8</accession>
<dbReference type="InterPro" id="IPR023393">
    <property type="entry name" value="START-like_dom_sf"/>
</dbReference>
<keyword evidence="1" id="KW-0560">Oxidoreductase</keyword>
<dbReference type="InterPro" id="IPR016163">
    <property type="entry name" value="Ald_DH_C"/>
</dbReference>
<dbReference type="CDD" id="cd07821">
    <property type="entry name" value="PYR_PYL_RCAR_like"/>
    <property type="match status" value="1"/>
</dbReference>
<dbReference type="Gene3D" id="3.30.530.20">
    <property type="match status" value="1"/>
</dbReference>
<dbReference type="InterPro" id="IPR011966">
    <property type="entry name" value="PaaN-DH"/>
</dbReference>
<dbReference type="Pfam" id="PF10604">
    <property type="entry name" value="Polyketide_cyc2"/>
    <property type="match status" value="1"/>
</dbReference>
<dbReference type="SUPFAM" id="SSF55961">
    <property type="entry name" value="Bet v1-like"/>
    <property type="match status" value="1"/>
</dbReference>
<dbReference type="InterPro" id="IPR029069">
    <property type="entry name" value="HotDog_dom_sf"/>
</dbReference>
<dbReference type="InterPro" id="IPR016161">
    <property type="entry name" value="Ald_DH/histidinol_DH"/>
</dbReference>
<dbReference type="Gene3D" id="3.40.309.10">
    <property type="entry name" value="Aldehyde Dehydrogenase, Chain A, domain 2"/>
    <property type="match status" value="1"/>
</dbReference>
<dbReference type="NCBIfam" id="TIGR02278">
    <property type="entry name" value="PaaN-DH"/>
    <property type="match status" value="1"/>
</dbReference>
<proteinExistence type="predicted"/>
<sequence>MKLMSYAESRWIEPTGTMAELVSAVDGRLIASCSSAGLDFGGMAAYARAVGGPALRKMTFHQRAERLKALALYLNERKEALYELNYDTGATRKDGWIDIEGGIGTLFAYASKGRRELPNQRWLLDGPVENLSKGGTFIGRHIVTPLQGVAVHINAFNFPCWGMLEKLAPTILAGVPVIVKPASATSYLTEAMFRQIVESGLLPPGSIQLIVGSTGDLLDHLTGQDVVSFTGSIDTSSKLRNHPTITQQAVRFVAERDSLNSSVLGPDVTPDSPEFDLFVKEVVREMTTKAGQKCTAIRRAFVPAHLLDAAQNALAARLSKVVVGDPRRDDVMMGALCSRAQLADVRSKIATLRKEATIAFGDPDQVQLSGGDAALGAFLSPVLLRCEKPDDAIEIHASEPFGPVATLMPYRDVDHALQLVKRGEGSLVASVFTYSDDVASELVHGATSFHGRIILVDRDCAKESTGHGSPLPGLVHGGPGRAGGGEELGGIRGVMHYMQRTALQGSPKRIAQITGSWIKGAPELLFDTHPFRKDFEELKIGETYRTKPRIVTLGDIEHFAEFTGDTFYAHMDEEAAAANPFFPGRVAHGYLLLSFAAGLFVDPAPGPVLANYGLDNLRFLKPVSPGDTMQVRLTCKDKSQRNADYGEVKWDVAITNQHDELVASYDLLTMNARPRSTYAVEEQAVLKASPATVWKMLRDFGDIASWHPSFSTSKLEGEGPFGAGCVRALEMGKAPGVTREEITAFDDAGRSMTYRIVEGPLPVRNYRSTLRVEAAGDGSKVLWSALFDAPSDVGEGLLAGVRKVVLRKGLDALVQQYGG</sequence>
<dbReference type="Gene3D" id="3.10.129.10">
    <property type="entry name" value="Hotdog Thioesterase"/>
    <property type="match status" value="1"/>
</dbReference>
<feature type="domain" description="Aldehyde dehydrogenase" evidence="2">
    <location>
        <begin position="11"/>
        <end position="443"/>
    </location>
</feature>
<dbReference type="PANTHER" id="PTHR43111:SF1">
    <property type="entry name" value="ALDEHYDE DEHYDROGENASE B-RELATED"/>
    <property type="match status" value="1"/>
</dbReference>
<evidence type="ECO:0000256" key="1">
    <source>
        <dbReference type="ARBA" id="ARBA00023002"/>
    </source>
</evidence>
<name>A0A8S8X7D8_9PROT</name>
<dbReference type="NCBIfam" id="NF008868">
    <property type="entry name" value="PRK11903.1"/>
    <property type="match status" value="1"/>
</dbReference>
<dbReference type="EMBL" id="BOPV01000001">
    <property type="protein sequence ID" value="GIL38284.1"/>
    <property type="molecule type" value="Genomic_DNA"/>
</dbReference>
<dbReference type="SUPFAM" id="SSF53720">
    <property type="entry name" value="ALDH-like"/>
    <property type="match status" value="1"/>
</dbReference>
<gene>
    <name evidence="4" type="primary">paaZ</name>
    <name evidence="4" type="ORF">TMPK1_05210</name>
</gene>
<evidence type="ECO:0000259" key="3">
    <source>
        <dbReference type="Pfam" id="PF01575"/>
    </source>
</evidence>
<dbReference type="InterPro" id="IPR015590">
    <property type="entry name" value="Aldehyde_DH_dom"/>
</dbReference>
<dbReference type="Pfam" id="PF01575">
    <property type="entry name" value="MaoC_dehydratas"/>
    <property type="match status" value="1"/>
</dbReference>
<dbReference type="Proteomes" id="UP000681075">
    <property type="component" value="Unassembled WGS sequence"/>
</dbReference>